<dbReference type="Proteomes" id="UP000033048">
    <property type="component" value="Chromosome"/>
</dbReference>
<dbReference type="PIRSF" id="PIRSF004857">
    <property type="entry name" value="Kin_aa_kin"/>
    <property type="match status" value="1"/>
</dbReference>
<dbReference type="InterPro" id="IPR001048">
    <property type="entry name" value="Asp/Glu/Uridylate_kinase"/>
</dbReference>
<organism evidence="2 3">
    <name type="scientific">Methanococcoides methylutens MM1</name>
    <dbReference type="NCBI Taxonomy" id="1434104"/>
    <lineage>
        <taxon>Archaea</taxon>
        <taxon>Methanobacteriati</taxon>
        <taxon>Methanobacteriota</taxon>
        <taxon>Stenosarchaea group</taxon>
        <taxon>Methanomicrobia</taxon>
        <taxon>Methanosarcinales</taxon>
        <taxon>Methanosarcinaceae</taxon>
        <taxon>Methanococcoides</taxon>
    </lineage>
</organism>
<evidence type="ECO:0000313" key="3">
    <source>
        <dbReference type="Proteomes" id="UP000033048"/>
    </source>
</evidence>
<evidence type="ECO:0000259" key="1">
    <source>
        <dbReference type="Pfam" id="PF00696"/>
    </source>
</evidence>
<dbReference type="EMBL" id="CP009518">
    <property type="protein sequence ID" value="AKB85817.1"/>
    <property type="molecule type" value="Genomic_DNA"/>
</dbReference>
<dbReference type="STRING" id="1434104.MCMEM_1764"/>
<dbReference type="InterPro" id="IPR036393">
    <property type="entry name" value="AceGlu_kinase-like_sf"/>
</dbReference>
<gene>
    <name evidence="2" type="ORF">MCMEM_1764</name>
</gene>
<dbReference type="AlphaFoldDB" id="A0A0E3STB6"/>
<dbReference type="SUPFAM" id="SSF53633">
    <property type="entry name" value="Carbamate kinase-like"/>
    <property type="match status" value="1"/>
</dbReference>
<dbReference type="KEGG" id="mmet:MCMEM_1764"/>
<feature type="domain" description="Aspartate/glutamate/uridylate kinase" evidence="1">
    <location>
        <begin position="1"/>
        <end position="78"/>
    </location>
</feature>
<evidence type="ECO:0000313" key="2">
    <source>
        <dbReference type="EMBL" id="AKB85817.1"/>
    </source>
</evidence>
<sequence>MKVVLKIGGSLMEQADTLLNEVASHFNDRESKVKVVVVPGGGAFANVIREASRTYSLSEEASHWMAISAMEQYAYLLNDRTDIPLIDDTEQIPDGFSILLPYRLLKENDELEHSWDVTSDTIAAWITKRIGAMLVKATDVDGVLNGDELIEEIPARELESMGETCTDRILPKILADYRMDCTIINGTYPGRVVAAIERKAVKGTYIKGNI</sequence>
<feature type="domain" description="Aspartate/glutamate/uridylate kinase" evidence="1">
    <location>
        <begin position="109"/>
        <end position="172"/>
    </location>
</feature>
<reference evidence="2 3" key="1">
    <citation type="submission" date="2014-07" db="EMBL/GenBank/DDBJ databases">
        <title>Methanogenic archaea and the global carbon cycle.</title>
        <authorList>
            <person name="Henriksen J.R."/>
            <person name="Luke J."/>
            <person name="Reinhart S."/>
            <person name="Benedict M.N."/>
            <person name="Youngblut N.D."/>
            <person name="Metcalf M.E."/>
            <person name="Whitaker R.J."/>
            <person name="Metcalf W.W."/>
        </authorList>
    </citation>
    <scope>NUCLEOTIDE SEQUENCE [LARGE SCALE GENOMIC DNA]</scope>
    <source>
        <strain evidence="2 3">MM1</strain>
    </source>
</reference>
<dbReference type="OrthoDB" id="50461at2157"/>
<accession>A0A0E3STB6</accession>
<dbReference type="InterPro" id="IPR011375">
    <property type="entry name" value="MfnE"/>
</dbReference>
<proteinExistence type="predicted"/>
<protein>
    <submittedName>
        <fullName evidence="2">Delta 1-pyrroline-5-carboxylate synthetase</fullName>
    </submittedName>
</protein>
<dbReference type="Pfam" id="PF00696">
    <property type="entry name" value="AA_kinase"/>
    <property type="match status" value="2"/>
</dbReference>
<dbReference type="Gene3D" id="3.40.1160.10">
    <property type="entry name" value="Acetylglutamate kinase-like"/>
    <property type="match status" value="1"/>
</dbReference>
<keyword evidence="3" id="KW-1185">Reference proteome</keyword>
<dbReference type="PATRIC" id="fig|1434104.5.peg.1910"/>
<name>A0A0E3STB6_METMT</name>
<dbReference type="HOGENOM" id="CLU_089197_0_0_2"/>